<gene>
    <name evidence="1" type="ordered locus">RSal33209_2100</name>
</gene>
<keyword evidence="2" id="KW-1185">Reference proteome</keyword>
<evidence type="ECO:0008006" key="3">
    <source>
        <dbReference type="Google" id="ProtNLM"/>
    </source>
</evidence>
<sequence>MSFLDSLGNPETPGTTQCARKGCRQAAQWSIRWNNPKVHTADRLKVWLACDEHRAWLEDYLSVRGFFRDTVRFQPEVAS</sequence>
<dbReference type="STRING" id="288705.RSal33209_2100"/>
<evidence type="ECO:0000313" key="1">
    <source>
        <dbReference type="EMBL" id="ABY23832.1"/>
    </source>
</evidence>
<reference evidence="2" key="1">
    <citation type="journal article" date="2008" name="J. Bacteriol.">
        <title>Genome sequence of the fish pathogen Renibacterium salmoninarum suggests reductive evolution away from an environmental Arthrobacter ancestor.</title>
        <authorList>
            <person name="Wiens G.D."/>
            <person name="Rockey D.D."/>
            <person name="Wu Z."/>
            <person name="Chang J."/>
            <person name="Levy R."/>
            <person name="Crane S."/>
            <person name="Chen D.S."/>
            <person name="Capri G.R."/>
            <person name="Burnett J.R."/>
            <person name="Sudheesh P.S."/>
            <person name="Schipma M.J."/>
            <person name="Burd H."/>
            <person name="Bhattacharyya A."/>
            <person name="Rhodes L.D."/>
            <person name="Kaul R."/>
            <person name="Strom M.S."/>
        </authorList>
    </citation>
    <scope>NUCLEOTIDE SEQUENCE [LARGE SCALE GENOMIC DNA]</scope>
    <source>
        <strain evidence="2">ATCC 33209 / DSM 20767 / JCM 11484 / NBRC 15589 / NCIMB 2235</strain>
    </source>
</reference>
<dbReference type="Proteomes" id="UP000002007">
    <property type="component" value="Chromosome"/>
</dbReference>
<dbReference type="eggNOG" id="ENOG5032YQ8">
    <property type="taxonomic scope" value="Bacteria"/>
</dbReference>
<organism evidence="1 2">
    <name type="scientific">Renibacterium salmoninarum (strain ATCC 33209 / DSM 20767 / JCM 11484 / NBRC 15589 / NCIMB 2235)</name>
    <dbReference type="NCBI Taxonomy" id="288705"/>
    <lineage>
        <taxon>Bacteria</taxon>
        <taxon>Bacillati</taxon>
        <taxon>Actinomycetota</taxon>
        <taxon>Actinomycetes</taxon>
        <taxon>Micrococcales</taxon>
        <taxon>Micrococcaceae</taxon>
        <taxon>Renibacterium</taxon>
    </lineage>
</organism>
<dbReference type="EMBL" id="CP000910">
    <property type="protein sequence ID" value="ABY23832.1"/>
    <property type="molecule type" value="Genomic_DNA"/>
</dbReference>
<proteinExistence type="predicted"/>
<dbReference type="RefSeq" id="WP_012245502.1">
    <property type="nucleotide sequence ID" value="NC_010168.1"/>
</dbReference>
<protein>
    <recommendedName>
        <fullName evidence="3">Acetone carboxylase</fullName>
    </recommendedName>
</protein>
<dbReference type="AlphaFoldDB" id="A9WSP4"/>
<accession>A9WSP4</accession>
<dbReference type="HOGENOM" id="CLU_182353_0_0_11"/>
<dbReference type="KEGG" id="rsa:RSal33209_2100"/>
<name>A9WSP4_RENSM</name>
<evidence type="ECO:0000313" key="2">
    <source>
        <dbReference type="Proteomes" id="UP000002007"/>
    </source>
</evidence>